<dbReference type="EMBL" id="OC915513">
    <property type="protein sequence ID" value="CAD7640782.1"/>
    <property type="molecule type" value="Genomic_DNA"/>
</dbReference>
<feature type="domain" description="FHF complex subunit HOOK-interacting protein C-terminal" evidence="2">
    <location>
        <begin position="614"/>
        <end position="706"/>
    </location>
</feature>
<evidence type="ECO:0000256" key="1">
    <source>
        <dbReference type="ARBA" id="ARBA00024336"/>
    </source>
</evidence>
<evidence type="ECO:0000259" key="2">
    <source>
        <dbReference type="Pfam" id="PF19314"/>
    </source>
</evidence>
<dbReference type="Pfam" id="PF19314">
    <property type="entry name" value="DUF5917"/>
    <property type="match status" value="1"/>
</dbReference>
<dbReference type="InterPro" id="IPR045669">
    <property type="entry name" value="FHIP_C"/>
</dbReference>
<dbReference type="Proteomes" id="UP000728032">
    <property type="component" value="Unassembled WGS sequence"/>
</dbReference>
<name>A0A7R9LI10_9ACAR</name>
<reference evidence="3" key="1">
    <citation type="submission" date="2020-11" db="EMBL/GenBank/DDBJ databases">
        <authorList>
            <person name="Tran Van P."/>
        </authorList>
    </citation>
    <scope>NUCLEOTIDE SEQUENCE</scope>
</reference>
<accession>A0A7R9LI10</accession>
<dbReference type="PANTHER" id="PTHR21705">
    <property type="entry name" value="RAI16 PROTEIN-RELATED"/>
    <property type="match status" value="1"/>
</dbReference>
<dbReference type="Pfam" id="PF19311">
    <property type="entry name" value="KELAA"/>
    <property type="match status" value="1"/>
</dbReference>
<dbReference type="PANTHER" id="PTHR21705:SF12">
    <property type="entry name" value="FHF COMPLEX SUBUNIT HOOK-INTERACTING PROTEIN C-TERMINAL DOMAIN-CONTAINING PROTEIN"/>
    <property type="match status" value="1"/>
</dbReference>
<organism evidence="3">
    <name type="scientific">Oppiella nova</name>
    <dbReference type="NCBI Taxonomy" id="334625"/>
    <lineage>
        <taxon>Eukaryota</taxon>
        <taxon>Metazoa</taxon>
        <taxon>Ecdysozoa</taxon>
        <taxon>Arthropoda</taxon>
        <taxon>Chelicerata</taxon>
        <taxon>Arachnida</taxon>
        <taxon>Acari</taxon>
        <taxon>Acariformes</taxon>
        <taxon>Sarcoptiformes</taxon>
        <taxon>Oribatida</taxon>
        <taxon>Brachypylina</taxon>
        <taxon>Oppioidea</taxon>
        <taxon>Oppiidae</taxon>
        <taxon>Oppiella</taxon>
    </lineage>
</organism>
<dbReference type="InterPro" id="IPR019384">
    <property type="entry name" value="FHIP"/>
</dbReference>
<keyword evidence="4" id="KW-1185">Reference proteome</keyword>
<dbReference type="AlphaFoldDB" id="A0A7R9LI10"/>
<protein>
    <recommendedName>
        <fullName evidence="2">FHF complex subunit HOOK-interacting protein C-terminal domain-containing protein</fullName>
    </recommendedName>
</protein>
<proteinExistence type="inferred from homology"/>
<sequence>MFSLLSSAISNTMEVLAPTIAAEDQFQWHWTQVMAFYETHHKTHISSPIESTNLCLHFEKMCQILCEEQTQESQSESSDDKPNTTTTITVNGSAIAPSMEYLLQHKILDTMSVLAQSDNPLGLTQHILHFFTTLLTNSTLELLPHKCVYSSVQKLIIICGKLIAGPYESTEVQFLTCICDQIHRNPDLINCFLSESFALINALLALLQSPDQQISTKSGDALIRLLSVVNDRAEQIIAFETPFCSKIVDQMVALYQAIPRSLRPEQLESAVNCCFKSSDSSNGTPFESFSPAVRKFLCFLRWFVFYDMIINHLPANEGILMKTLLNHLKTDFLESCICPDLLGNGYKEESDANEHIFLTTVLLSNCLRNTVSEPLATTVGEFLLIDTKTDLLIDNPKYSETTNKLKSILLERCLLIEPKSLHTVISLNDCHSGVVIDSNRIQLCMSSMQLFEDILIKPSVCIVNELVVQYLCDRCYFDESVLTSDSNLDSSEFHHLTTPSSANSDDLLNGFTPNFNYVSTSHVQRVLQYFTSLVPDELKSCQSSDDLGYETYVREAQKHFQEIGVICNKWKNWSTENVILDDSQEVQSSDQQIVSEINGDSKVRHNSKTKEFFEGPFLSMIFDNLQYMVDLPYEVNLQVTSLISRLALFPNQYVNEYLLDPTIPLVRGTRSLFSILHKLVDELQISVQGLNGLRDKLQITRRALLGESDKTSEEVNAVNDEKTSRIIEALIVIEEFCKELAAVSFVKYHNTF</sequence>
<dbReference type="OrthoDB" id="5350595at2759"/>
<comment type="similarity">
    <text evidence="1">Belongs to the FHIP family.</text>
</comment>
<gene>
    <name evidence="3" type="ORF">ONB1V03_LOCUS2742</name>
</gene>
<dbReference type="Pfam" id="PF10257">
    <property type="entry name" value="RAI16-like"/>
    <property type="match status" value="1"/>
</dbReference>
<evidence type="ECO:0000313" key="4">
    <source>
        <dbReference type="Proteomes" id="UP000728032"/>
    </source>
</evidence>
<dbReference type="EMBL" id="CAJPVJ010000688">
    <property type="protein sequence ID" value="CAG2163158.1"/>
    <property type="molecule type" value="Genomic_DNA"/>
</dbReference>
<evidence type="ECO:0000313" key="3">
    <source>
        <dbReference type="EMBL" id="CAD7640782.1"/>
    </source>
</evidence>
<dbReference type="InterPro" id="IPR045668">
    <property type="entry name" value="FHIP_KELAA_motif"/>
</dbReference>